<keyword evidence="4" id="KW-0804">Transcription</keyword>
<dbReference type="SUPFAM" id="SSF46689">
    <property type="entry name" value="Homeodomain-like"/>
    <property type="match status" value="1"/>
</dbReference>
<dbReference type="InterPro" id="IPR036271">
    <property type="entry name" value="Tet_transcr_reg_TetR-rel_C_sf"/>
</dbReference>
<accession>A0A9W5TY29</accession>
<evidence type="ECO:0000259" key="6">
    <source>
        <dbReference type="PROSITE" id="PS50977"/>
    </source>
</evidence>
<reference evidence="7" key="1">
    <citation type="journal article" date="2014" name="Int. J. Syst. Evol. Microbiol.">
        <title>Complete genome sequence of Corynebacterium casei LMG S-19264T (=DSM 44701T), isolated from a smear-ripened cheese.</title>
        <authorList>
            <consortium name="US DOE Joint Genome Institute (JGI-PGF)"/>
            <person name="Walter F."/>
            <person name="Albersmeier A."/>
            <person name="Kalinowski J."/>
            <person name="Ruckert C."/>
        </authorList>
    </citation>
    <scope>NUCLEOTIDE SEQUENCE</scope>
    <source>
        <strain evidence="7">CGMCC 1.15454</strain>
    </source>
</reference>
<evidence type="ECO:0000256" key="2">
    <source>
        <dbReference type="ARBA" id="ARBA00023015"/>
    </source>
</evidence>
<dbReference type="EMBL" id="BMJD01000016">
    <property type="protein sequence ID" value="GGB44728.1"/>
    <property type="molecule type" value="Genomic_DNA"/>
</dbReference>
<dbReference type="SUPFAM" id="SSF48498">
    <property type="entry name" value="Tetracyclin repressor-like, C-terminal domain"/>
    <property type="match status" value="1"/>
</dbReference>
<evidence type="ECO:0000256" key="4">
    <source>
        <dbReference type="ARBA" id="ARBA00023163"/>
    </source>
</evidence>
<dbReference type="PROSITE" id="PS50977">
    <property type="entry name" value="HTH_TETR_2"/>
    <property type="match status" value="1"/>
</dbReference>
<evidence type="ECO:0000256" key="5">
    <source>
        <dbReference type="PROSITE-ProRule" id="PRU00335"/>
    </source>
</evidence>
<dbReference type="InterPro" id="IPR023772">
    <property type="entry name" value="DNA-bd_HTH_TetR-type_CS"/>
</dbReference>
<feature type="DNA-binding region" description="H-T-H motif" evidence="5">
    <location>
        <begin position="31"/>
        <end position="50"/>
    </location>
</feature>
<feature type="domain" description="HTH tetR-type" evidence="6">
    <location>
        <begin position="8"/>
        <end position="68"/>
    </location>
</feature>
<gene>
    <name evidence="7" type="primary">pksA</name>
    <name evidence="7" type="ORF">GCM10011409_22900</name>
</gene>
<dbReference type="RefSeq" id="WP_188725210.1">
    <property type="nucleotide sequence ID" value="NZ_BMJD01000016.1"/>
</dbReference>
<keyword evidence="8" id="KW-1185">Reference proteome</keyword>
<dbReference type="InterPro" id="IPR001647">
    <property type="entry name" value="HTH_TetR"/>
</dbReference>
<keyword evidence="1" id="KW-0678">Repressor</keyword>
<proteinExistence type="predicted"/>
<evidence type="ECO:0000256" key="1">
    <source>
        <dbReference type="ARBA" id="ARBA00022491"/>
    </source>
</evidence>
<protein>
    <submittedName>
        <fullName evidence="7">HTH-type transcriptional regulator PksA</fullName>
    </submittedName>
</protein>
<dbReference type="PROSITE" id="PS01081">
    <property type="entry name" value="HTH_TETR_1"/>
    <property type="match status" value="1"/>
</dbReference>
<dbReference type="PANTHER" id="PTHR30055:SF226">
    <property type="entry name" value="HTH-TYPE TRANSCRIPTIONAL REGULATOR PKSA"/>
    <property type="match status" value="1"/>
</dbReference>
<dbReference type="AlphaFoldDB" id="A0A9W5TY29"/>
<dbReference type="Pfam" id="PF13977">
    <property type="entry name" value="TetR_C_6"/>
    <property type="match status" value="1"/>
</dbReference>
<dbReference type="PANTHER" id="PTHR30055">
    <property type="entry name" value="HTH-TYPE TRANSCRIPTIONAL REGULATOR RUTR"/>
    <property type="match status" value="1"/>
</dbReference>
<dbReference type="Gene3D" id="1.10.357.10">
    <property type="entry name" value="Tetracycline Repressor, domain 2"/>
    <property type="match status" value="1"/>
</dbReference>
<comment type="caution">
    <text evidence="7">The sequence shown here is derived from an EMBL/GenBank/DDBJ whole genome shotgun (WGS) entry which is preliminary data.</text>
</comment>
<evidence type="ECO:0000313" key="7">
    <source>
        <dbReference type="EMBL" id="GGB44728.1"/>
    </source>
</evidence>
<dbReference type="InterPro" id="IPR039538">
    <property type="entry name" value="BetI_C"/>
</dbReference>
<keyword evidence="3 5" id="KW-0238">DNA-binding</keyword>
<dbReference type="InterPro" id="IPR009057">
    <property type="entry name" value="Homeodomain-like_sf"/>
</dbReference>
<evidence type="ECO:0000313" key="8">
    <source>
        <dbReference type="Proteomes" id="UP000621492"/>
    </source>
</evidence>
<reference evidence="7" key="2">
    <citation type="submission" date="2020-09" db="EMBL/GenBank/DDBJ databases">
        <authorList>
            <person name="Sun Q."/>
            <person name="Zhou Y."/>
        </authorList>
    </citation>
    <scope>NUCLEOTIDE SEQUENCE</scope>
    <source>
        <strain evidence="7">CGMCC 1.15454</strain>
    </source>
</reference>
<keyword evidence="2" id="KW-0805">Transcription regulation</keyword>
<dbReference type="Proteomes" id="UP000621492">
    <property type="component" value="Unassembled WGS sequence"/>
</dbReference>
<dbReference type="InterPro" id="IPR050109">
    <property type="entry name" value="HTH-type_TetR-like_transc_reg"/>
</dbReference>
<sequence>MPKIVDHDKRKIKIAETTWKVIIRDGLEQASVRKIANAASLSVGALRHYFSTQSELFQFSMKLVADQVKQRIARKNYDGEPLDVMKEIVSELLPVDEDRRIEMEVWLVFSTRTLVDPSLKQLSQTVYKEIRHAATLVIEGLINLQLAKDDLNKELEIERLYALVDGLALHALLHPDQLSIEKMQDTIKYHLESLCNGNG</sequence>
<dbReference type="GO" id="GO:0003700">
    <property type="term" value="F:DNA-binding transcription factor activity"/>
    <property type="evidence" value="ECO:0007669"/>
    <property type="project" value="TreeGrafter"/>
</dbReference>
<name>A0A9W5TY29_9BACI</name>
<organism evidence="7 8">
    <name type="scientific">Lentibacillus populi</name>
    <dbReference type="NCBI Taxonomy" id="1827502"/>
    <lineage>
        <taxon>Bacteria</taxon>
        <taxon>Bacillati</taxon>
        <taxon>Bacillota</taxon>
        <taxon>Bacilli</taxon>
        <taxon>Bacillales</taxon>
        <taxon>Bacillaceae</taxon>
        <taxon>Lentibacillus</taxon>
    </lineage>
</organism>
<dbReference type="Pfam" id="PF00440">
    <property type="entry name" value="TetR_N"/>
    <property type="match status" value="1"/>
</dbReference>
<dbReference type="GO" id="GO:0000976">
    <property type="term" value="F:transcription cis-regulatory region binding"/>
    <property type="evidence" value="ECO:0007669"/>
    <property type="project" value="TreeGrafter"/>
</dbReference>
<evidence type="ECO:0000256" key="3">
    <source>
        <dbReference type="ARBA" id="ARBA00023125"/>
    </source>
</evidence>